<name>A0A2H3BA21_9AGAR</name>
<evidence type="ECO:0000256" key="1">
    <source>
        <dbReference type="SAM" id="MobiDB-lite"/>
    </source>
</evidence>
<sequence length="441" mass="49360">MPDSLDFRSESPEDIDTLEELLSFVPPPLQHEPESEVPTPDSSPVTFYDKHLDDSLILKQVKVLPGLIYTLSEALDDHISSFKSQGKPFHSTSMALKRHVYNKDVVATASDVSERYCEGGYPFIQTASVLAFHPDQPELMTVFSMSLNDPQISTQNSTSLNTDTRKGRFGLSLDDDRRALLLTMRKSLPHLTVYEAYALSGKTVLEDMSGLSGLPAFPWKRGGGSRYRQSLSHQVVPTDVSKYLWGTTPANSTMQVLDSTRFRRSERLERLAPTTSSTSKNSDCSMRPARKAATPTHIIITPKTPSSHEYRASPADFVQRAWVQAVDFDSTVIIFDCGNYFRVGVGHRKTQTLYISDLVGASSRTDPAYGKVITAINLAIIRDTMDRTPLLDSSLHKNKPSPHSTLRKRQRDRDNTGPVRRSRRRLGEPNKEVEPEDVLSF</sequence>
<organism evidence="2 3">
    <name type="scientific">Armillaria solidipes</name>
    <dbReference type="NCBI Taxonomy" id="1076256"/>
    <lineage>
        <taxon>Eukaryota</taxon>
        <taxon>Fungi</taxon>
        <taxon>Dikarya</taxon>
        <taxon>Basidiomycota</taxon>
        <taxon>Agaricomycotina</taxon>
        <taxon>Agaricomycetes</taxon>
        <taxon>Agaricomycetidae</taxon>
        <taxon>Agaricales</taxon>
        <taxon>Marasmiineae</taxon>
        <taxon>Physalacriaceae</taxon>
        <taxon>Armillaria</taxon>
    </lineage>
</organism>
<gene>
    <name evidence="2" type="ORF">ARMSODRAFT_1022158</name>
</gene>
<evidence type="ECO:0000313" key="3">
    <source>
        <dbReference type="Proteomes" id="UP000218334"/>
    </source>
</evidence>
<feature type="region of interest" description="Disordered" evidence="1">
    <location>
        <begin position="267"/>
        <end position="288"/>
    </location>
</feature>
<feature type="compositionally biased region" description="Polar residues" evidence="1">
    <location>
        <begin position="273"/>
        <end position="284"/>
    </location>
</feature>
<accession>A0A2H3BA21</accession>
<proteinExistence type="predicted"/>
<protein>
    <submittedName>
        <fullName evidence="2">Uncharacterized protein</fullName>
    </submittedName>
</protein>
<feature type="compositionally biased region" description="Basic residues" evidence="1">
    <location>
        <begin position="396"/>
        <end position="410"/>
    </location>
</feature>
<dbReference type="AlphaFoldDB" id="A0A2H3BA21"/>
<dbReference type="EMBL" id="KZ293444">
    <property type="protein sequence ID" value="PBK65724.1"/>
    <property type="molecule type" value="Genomic_DNA"/>
</dbReference>
<keyword evidence="3" id="KW-1185">Reference proteome</keyword>
<dbReference type="STRING" id="1076256.A0A2H3BA21"/>
<reference evidence="3" key="1">
    <citation type="journal article" date="2017" name="Nat. Ecol. Evol.">
        <title>Genome expansion and lineage-specific genetic innovations in the forest pathogenic fungi Armillaria.</title>
        <authorList>
            <person name="Sipos G."/>
            <person name="Prasanna A.N."/>
            <person name="Walter M.C."/>
            <person name="O'Connor E."/>
            <person name="Balint B."/>
            <person name="Krizsan K."/>
            <person name="Kiss B."/>
            <person name="Hess J."/>
            <person name="Varga T."/>
            <person name="Slot J."/>
            <person name="Riley R."/>
            <person name="Boka B."/>
            <person name="Rigling D."/>
            <person name="Barry K."/>
            <person name="Lee J."/>
            <person name="Mihaltcheva S."/>
            <person name="LaButti K."/>
            <person name="Lipzen A."/>
            <person name="Waldron R."/>
            <person name="Moloney N.M."/>
            <person name="Sperisen C."/>
            <person name="Kredics L."/>
            <person name="Vagvoelgyi C."/>
            <person name="Patrignani A."/>
            <person name="Fitzpatrick D."/>
            <person name="Nagy I."/>
            <person name="Doyle S."/>
            <person name="Anderson J.B."/>
            <person name="Grigoriev I.V."/>
            <person name="Gueldener U."/>
            <person name="Muensterkoetter M."/>
            <person name="Nagy L.G."/>
        </authorList>
    </citation>
    <scope>NUCLEOTIDE SEQUENCE [LARGE SCALE GENOMIC DNA]</scope>
    <source>
        <strain evidence="3">28-4</strain>
    </source>
</reference>
<evidence type="ECO:0000313" key="2">
    <source>
        <dbReference type="EMBL" id="PBK65724.1"/>
    </source>
</evidence>
<dbReference type="Proteomes" id="UP000218334">
    <property type="component" value="Unassembled WGS sequence"/>
</dbReference>
<feature type="region of interest" description="Disordered" evidence="1">
    <location>
        <begin position="390"/>
        <end position="441"/>
    </location>
</feature>